<name>A0A0S7WS14_UNCT6</name>
<reference evidence="1 2" key="1">
    <citation type="journal article" date="2015" name="Microbiome">
        <title>Genomic resolution of linkages in carbon, nitrogen, and sulfur cycling among widespread estuary sediment bacteria.</title>
        <authorList>
            <person name="Baker B.J."/>
            <person name="Lazar C.S."/>
            <person name="Teske A.P."/>
            <person name="Dick G.J."/>
        </authorList>
    </citation>
    <scope>NUCLEOTIDE SEQUENCE [LARGE SCALE GENOMIC DNA]</scope>
    <source>
        <strain evidence="1">DG_24</strain>
    </source>
</reference>
<dbReference type="Proteomes" id="UP000052008">
    <property type="component" value="Unassembled WGS sequence"/>
</dbReference>
<organism evidence="1 2">
    <name type="scientific">candidate division TA06 bacterium DG_24</name>
    <dbReference type="NCBI Taxonomy" id="1703770"/>
    <lineage>
        <taxon>Bacteria</taxon>
        <taxon>Bacteria division TA06</taxon>
    </lineage>
</organism>
<accession>A0A0S7WS14</accession>
<gene>
    <name evidence="1" type="ORF">AMJ39_06305</name>
</gene>
<evidence type="ECO:0000313" key="1">
    <source>
        <dbReference type="EMBL" id="KPJ53013.1"/>
    </source>
</evidence>
<comment type="caution">
    <text evidence="1">The sequence shown here is derived from an EMBL/GenBank/DDBJ whole genome shotgun (WGS) entry which is preliminary data.</text>
</comment>
<dbReference type="AlphaFoldDB" id="A0A0S7WS14"/>
<sequence>MAGDLLEKGSEIGPARELPGYGDVAKTVICVRVLGCREREGVSGRAGRPAGLRAPLSGQESEIFVLLNGEQGRDLRGVEICLDKPGKE</sequence>
<dbReference type="STRING" id="1703770.AMJ39_06305"/>
<protein>
    <submittedName>
        <fullName evidence="1">Uncharacterized protein</fullName>
    </submittedName>
</protein>
<evidence type="ECO:0000313" key="2">
    <source>
        <dbReference type="Proteomes" id="UP000052008"/>
    </source>
</evidence>
<proteinExistence type="predicted"/>
<dbReference type="EMBL" id="LIZS01000033">
    <property type="protein sequence ID" value="KPJ53013.1"/>
    <property type="molecule type" value="Genomic_DNA"/>
</dbReference>